<name>A0ABD1FKE8_SALDI</name>
<proteinExistence type="inferred from homology"/>
<dbReference type="InterPro" id="IPR036388">
    <property type="entry name" value="WH-like_DNA-bd_sf"/>
</dbReference>
<comment type="similarity">
    <text evidence="2">Belongs to the eukaryotic RPC34/RPC39 RNA polymerase subunit family.</text>
</comment>
<evidence type="ECO:0000256" key="3">
    <source>
        <dbReference type="ARBA" id="ARBA00022478"/>
    </source>
</evidence>
<dbReference type="GO" id="GO:0000428">
    <property type="term" value="C:DNA-directed RNA polymerase complex"/>
    <property type="evidence" value="ECO:0007669"/>
    <property type="project" value="UniProtKB-KW"/>
</dbReference>
<dbReference type="Pfam" id="PF05158">
    <property type="entry name" value="RNA_pol_Rpc34"/>
    <property type="match status" value="2"/>
</dbReference>
<protein>
    <submittedName>
        <fullName evidence="6">DNA-directed RNA polymerase III subunit rpc6-like</fullName>
    </submittedName>
</protein>
<dbReference type="InterPro" id="IPR007832">
    <property type="entry name" value="RNA_pol_Rpc34"/>
</dbReference>
<keyword evidence="4" id="KW-0804">Transcription</keyword>
<reference evidence="6 7" key="1">
    <citation type="submission" date="2024-06" db="EMBL/GenBank/DDBJ databases">
        <title>A chromosome level genome sequence of Diviner's sage (Salvia divinorum).</title>
        <authorList>
            <person name="Ford S.A."/>
            <person name="Ro D.-K."/>
            <person name="Ness R.W."/>
            <person name="Phillips M.A."/>
        </authorList>
    </citation>
    <scope>NUCLEOTIDE SEQUENCE [LARGE SCALE GENOMIC DNA]</scope>
    <source>
        <strain evidence="6">SAF-2024a</strain>
        <tissue evidence="6">Leaf</tissue>
    </source>
</reference>
<dbReference type="Proteomes" id="UP001567538">
    <property type="component" value="Unassembled WGS sequence"/>
</dbReference>
<dbReference type="AlphaFoldDB" id="A0ABD1FKE8"/>
<accession>A0ABD1FKE8</accession>
<comment type="subcellular location">
    <subcellularLocation>
        <location evidence="1">Nucleus</location>
    </subcellularLocation>
</comment>
<organism evidence="6 7">
    <name type="scientific">Salvia divinorum</name>
    <name type="common">Maria pastora</name>
    <name type="synonym">Diviner's sage</name>
    <dbReference type="NCBI Taxonomy" id="28513"/>
    <lineage>
        <taxon>Eukaryota</taxon>
        <taxon>Viridiplantae</taxon>
        <taxon>Streptophyta</taxon>
        <taxon>Embryophyta</taxon>
        <taxon>Tracheophyta</taxon>
        <taxon>Spermatophyta</taxon>
        <taxon>Magnoliopsida</taxon>
        <taxon>eudicotyledons</taxon>
        <taxon>Gunneridae</taxon>
        <taxon>Pentapetalae</taxon>
        <taxon>asterids</taxon>
        <taxon>lamiids</taxon>
        <taxon>Lamiales</taxon>
        <taxon>Lamiaceae</taxon>
        <taxon>Nepetoideae</taxon>
        <taxon>Mentheae</taxon>
        <taxon>Salviinae</taxon>
        <taxon>Salvia</taxon>
        <taxon>Salvia subgen. Calosphace</taxon>
    </lineage>
</organism>
<evidence type="ECO:0000256" key="5">
    <source>
        <dbReference type="ARBA" id="ARBA00023242"/>
    </source>
</evidence>
<dbReference type="GO" id="GO:0005634">
    <property type="term" value="C:nucleus"/>
    <property type="evidence" value="ECO:0007669"/>
    <property type="project" value="UniProtKB-SubCell"/>
</dbReference>
<keyword evidence="7" id="KW-1185">Reference proteome</keyword>
<dbReference type="PANTHER" id="PTHR12780">
    <property type="entry name" value="RNA POLYMERASE III DNA DIRECTED , 39KD SUBUNIT-RELATED"/>
    <property type="match status" value="1"/>
</dbReference>
<sequence>MEMGIEADVRVIQSRCNLMSISFTTQLQFDEYMLILAPPPTIHSSTTESLPPSTSVAVAADKLYLQLLISLQPFRTTLKGAPTGMSRAAVALGRNKRPRESSRLTSDEQSVLDLILSKEGSGIQPRSIKFQLKIPDPIITRATKTLLANGKIKEVNGVQRGGATPRKTLMGVDFKPADVVSGGFWYENGKIDTGFVDVLRRFCRMQVMKSKVATLEWLHKAVMEGKLATVEIPRPQLTDLLTSMVLDNELVEVKSTGFGAFFRIPIGETCYKLPSSAAGGAGKDSVAGKFASIPCGVCPRIDVCTPDGAISPTTCVYYSQWLDIKF</sequence>
<dbReference type="InterPro" id="IPR016049">
    <property type="entry name" value="RNA_pol_Rpc34-like"/>
</dbReference>
<keyword evidence="5" id="KW-0539">Nucleus</keyword>
<gene>
    <name evidence="6" type="ORF">AAHA92_32299</name>
</gene>
<evidence type="ECO:0000256" key="4">
    <source>
        <dbReference type="ARBA" id="ARBA00023163"/>
    </source>
</evidence>
<dbReference type="SUPFAM" id="SSF46785">
    <property type="entry name" value="Winged helix' DNA-binding domain"/>
    <property type="match status" value="1"/>
</dbReference>
<dbReference type="Gene3D" id="1.10.10.10">
    <property type="entry name" value="Winged helix-like DNA-binding domain superfamily/Winged helix DNA-binding domain"/>
    <property type="match status" value="1"/>
</dbReference>
<evidence type="ECO:0000313" key="7">
    <source>
        <dbReference type="Proteomes" id="UP001567538"/>
    </source>
</evidence>
<evidence type="ECO:0000313" key="6">
    <source>
        <dbReference type="EMBL" id="KAL1532270.1"/>
    </source>
</evidence>
<keyword evidence="3" id="KW-0240">DNA-directed RNA polymerase</keyword>
<dbReference type="EMBL" id="JBEAFC010000014">
    <property type="protein sequence ID" value="KAL1532270.1"/>
    <property type="molecule type" value="Genomic_DNA"/>
</dbReference>
<dbReference type="InterPro" id="IPR036390">
    <property type="entry name" value="WH_DNA-bd_sf"/>
</dbReference>
<comment type="caution">
    <text evidence="6">The sequence shown here is derived from an EMBL/GenBank/DDBJ whole genome shotgun (WGS) entry which is preliminary data.</text>
</comment>
<evidence type="ECO:0000256" key="2">
    <source>
        <dbReference type="ARBA" id="ARBA00011038"/>
    </source>
</evidence>
<evidence type="ECO:0000256" key="1">
    <source>
        <dbReference type="ARBA" id="ARBA00004123"/>
    </source>
</evidence>